<evidence type="ECO:0000313" key="2">
    <source>
        <dbReference type="Proteomes" id="UP001500620"/>
    </source>
</evidence>
<accession>A0ABP8DIG9</accession>
<name>A0ABP8DIG9_9ACTN</name>
<gene>
    <name evidence="1" type="ORF">GCM10022255_069360</name>
</gene>
<comment type="caution">
    <text evidence="1">The sequence shown here is derived from an EMBL/GenBank/DDBJ whole genome shotgun (WGS) entry which is preliminary data.</text>
</comment>
<dbReference type="EMBL" id="BAABAT010000024">
    <property type="protein sequence ID" value="GAA4256455.1"/>
    <property type="molecule type" value="Genomic_DNA"/>
</dbReference>
<reference evidence="2" key="1">
    <citation type="journal article" date="2019" name="Int. J. Syst. Evol. Microbiol.">
        <title>The Global Catalogue of Microorganisms (GCM) 10K type strain sequencing project: providing services to taxonomists for standard genome sequencing and annotation.</title>
        <authorList>
            <consortium name="The Broad Institute Genomics Platform"/>
            <consortium name="The Broad Institute Genome Sequencing Center for Infectious Disease"/>
            <person name="Wu L."/>
            <person name="Ma J."/>
        </authorList>
    </citation>
    <scope>NUCLEOTIDE SEQUENCE [LARGE SCALE GENOMIC DNA]</scope>
    <source>
        <strain evidence="2">JCM 17441</strain>
    </source>
</reference>
<protein>
    <recommendedName>
        <fullName evidence="3">Transposase</fullName>
    </recommendedName>
</protein>
<evidence type="ECO:0000313" key="1">
    <source>
        <dbReference type="EMBL" id="GAA4256455.1"/>
    </source>
</evidence>
<organism evidence="1 2">
    <name type="scientific">Dactylosporangium darangshiense</name>
    <dbReference type="NCBI Taxonomy" id="579108"/>
    <lineage>
        <taxon>Bacteria</taxon>
        <taxon>Bacillati</taxon>
        <taxon>Actinomycetota</taxon>
        <taxon>Actinomycetes</taxon>
        <taxon>Micromonosporales</taxon>
        <taxon>Micromonosporaceae</taxon>
        <taxon>Dactylosporangium</taxon>
    </lineage>
</organism>
<evidence type="ECO:0008006" key="3">
    <source>
        <dbReference type="Google" id="ProtNLM"/>
    </source>
</evidence>
<proteinExistence type="predicted"/>
<keyword evidence="2" id="KW-1185">Reference proteome</keyword>
<sequence length="158" mass="17222">MVMAELVPASTPTTSALLQLVDARLDEQYGAGVVPRPSPATAYRQLTRLAKGTNAVRGSAKGRRSIADRPKGVYGRLRATRPGEYVILDTQSLDVFAMEPVTCRLLPCQSHETSRLTRASIGNSADISMKEAVWRRPLASGVIPNSRHAHAWQCALQR</sequence>
<dbReference type="Proteomes" id="UP001500620">
    <property type="component" value="Unassembled WGS sequence"/>
</dbReference>